<proteinExistence type="predicted"/>
<evidence type="ECO:0000313" key="3">
    <source>
        <dbReference type="Proteomes" id="UP001168877"/>
    </source>
</evidence>
<dbReference type="Proteomes" id="UP001168877">
    <property type="component" value="Unassembled WGS sequence"/>
</dbReference>
<dbReference type="AlphaFoldDB" id="A0AA39VFA2"/>
<gene>
    <name evidence="2" type="ORF">LWI29_003617</name>
</gene>
<reference evidence="2" key="2">
    <citation type="submission" date="2023-06" db="EMBL/GenBank/DDBJ databases">
        <authorList>
            <person name="Swenson N.G."/>
            <person name="Wegrzyn J.L."/>
            <person name="Mcevoy S.L."/>
        </authorList>
    </citation>
    <scope>NUCLEOTIDE SEQUENCE</scope>
    <source>
        <strain evidence="2">NS2018</strain>
        <tissue evidence="2">Leaf</tissue>
    </source>
</reference>
<dbReference type="EMBL" id="JAUESC010000385">
    <property type="protein sequence ID" value="KAK0578006.1"/>
    <property type="molecule type" value="Genomic_DNA"/>
</dbReference>
<name>A0AA39VFA2_ACESA</name>
<feature type="region of interest" description="Disordered" evidence="1">
    <location>
        <begin position="1"/>
        <end position="23"/>
    </location>
</feature>
<sequence>MFRQRYGDAGSRATWKSDTSAGARKDVSSIWDIQKGDSSKEKGASISRMVVVVEKIPTILGTGRSKESVCANRESKPEMEGGSANLRFSKVQDCVARNLGVCFGKEVLSPKEKGGVGPVSKSLVLSKISLGSKKERGPNNKGKVQELNKGIGNIGLGPSIGLSVGLSAMEIDKGATTYVQTELERKKTGCTSWKRIQEGSPVKPKVWKWKRWARDGSRFMDGVDKEVRQGNGMAQKKYQELTRGEDWLRTM</sequence>
<accession>A0AA39VFA2</accession>
<keyword evidence="3" id="KW-1185">Reference proteome</keyword>
<organism evidence="2 3">
    <name type="scientific">Acer saccharum</name>
    <name type="common">Sugar maple</name>
    <dbReference type="NCBI Taxonomy" id="4024"/>
    <lineage>
        <taxon>Eukaryota</taxon>
        <taxon>Viridiplantae</taxon>
        <taxon>Streptophyta</taxon>
        <taxon>Embryophyta</taxon>
        <taxon>Tracheophyta</taxon>
        <taxon>Spermatophyta</taxon>
        <taxon>Magnoliopsida</taxon>
        <taxon>eudicotyledons</taxon>
        <taxon>Gunneridae</taxon>
        <taxon>Pentapetalae</taxon>
        <taxon>rosids</taxon>
        <taxon>malvids</taxon>
        <taxon>Sapindales</taxon>
        <taxon>Sapindaceae</taxon>
        <taxon>Hippocastanoideae</taxon>
        <taxon>Acereae</taxon>
        <taxon>Acer</taxon>
    </lineage>
</organism>
<reference evidence="2" key="1">
    <citation type="journal article" date="2022" name="Plant J.">
        <title>Strategies of tolerance reflected in two North American maple genomes.</title>
        <authorList>
            <person name="McEvoy S.L."/>
            <person name="Sezen U.U."/>
            <person name="Trouern-Trend A."/>
            <person name="McMahon S.M."/>
            <person name="Schaberg P.G."/>
            <person name="Yang J."/>
            <person name="Wegrzyn J.L."/>
            <person name="Swenson N.G."/>
        </authorList>
    </citation>
    <scope>NUCLEOTIDE SEQUENCE</scope>
    <source>
        <strain evidence="2">NS2018</strain>
    </source>
</reference>
<evidence type="ECO:0000313" key="2">
    <source>
        <dbReference type="EMBL" id="KAK0578006.1"/>
    </source>
</evidence>
<comment type="caution">
    <text evidence="2">The sequence shown here is derived from an EMBL/GenBank/DDBJ whole genome shotgun (WGS) entry which is preliminary data.</text>
</comment>
<evidence type="ECO:0000256" key="1">
    <source>
        <dbReference type="SAM" id="MobiDB-lite"/>
    </source>
</evidence>
<protein>
    <submittedName>
        <fullName evidence="2">Uncharacterized protein</fullName>
    </submittedName>
</protein>